<dbReference type="RefSeq" id="WP_084560280.1">
    <property type="nucleotide sequence ID" value="NZ_FRCX01000010.1"/>
</dbReference>
<feature type="chain" id="PRO_5013314652" evidence="1">
    <location>
        <begin position="25"/>
        <end position="226"/>
    </location>
</feature>
<dbReference type="InterPro" id="IPR013424">
    <property type="entry name" value="Ice-binding_C"/>
</dbReference>
<sequence length="226" mass="23551">MIAKISLKLAAIAVVAVLSNAASAVETNLSGQYALTSSATAVVGHSNQFVFDYSVTNLGQGYAGTQTGLDGFTIYIPTGAQVLSVTPPTPYVGNPGFWSTGASTGLDLALGGSNTTQNMVAPAGYQAFTFWGQYTESVYQQGSTAHFSITLGNVSVGNNTVGISSYYGNYGVPSGQSFVNNQYGNYTTFTTNALSAVNAVPEPETYAMMLAGLSLMGVISRRRRPQ</sequence>
<evidence type="ECO:0000313" key="3">
    <source>
        <dbReference type="EMBL" id="SHN40090.1"/>
    </source>
</evidence>
<evidence type="ECO:0000259" key="2">
    <source>
        <dbReference type="Pfam" id="PF07589"/>
    </source>
</evidence>
<dbReference type="NCBIfam" id="TIGR02595">
    <property type="entry name" value="PEP_CTERM"/>
    <property type="match status" value="1"/>
</dbReference>
<feature type="domain" description="Ice-binding protein C-terminal" evidence="2">
    <location>
        <begin position="199"/>
        <end position="224"/>
    </location>
</feature>
<evidence type="ECO:0000313" key="4">
    <source>
        <dbReference type="Proteomes" id="UP000184339"/>
    </source>
</evidence>
<gene>
    <name evidence="3" type="ORF">SAMN05192549_110135</name>
</gene>
<accession>A0A1M7R4V2</accession>
<dbReference type="Proteomes" id="UP000184339">
    <property type="component" value="Unassembled WGS sequence"/>
</dbReference>
<feature type="signal peptide" evidence="1">
    <location>
        <begin position="1"/>
        <end position="24"/>
    </location>
</feature>
<proteinExistence type="predicted"/>
<keyword evidence="1" id="KW-0732">Signal</keyword>
<dbReference type="AlphaFoldDB" id="A0A1M7R4V2"/>
<organism evidence="3 4">
    <name type="scientific">Duganella sacchari</name>
    <dbReference type="NCBI Taxonomy" id="551987"/>
    <lineage>
        <taxon>Bacteria</taxon>
        <taxon>Pseudomonadati</taxon>
        <taxon>Pseudomonadota</taxon>
        <taxon>Betaproteobacteria</taxon>
        <taxon>Burkholderiales</taxon>
        <taxon>Oxalobacteraceae</taxon>
        <taxon>Telluria group</taxon>
        <taxon>Duganella</taxon>
    </lineage>
</organism>
<protein>
    <submittedName>
        <fullName evidence="3">PEP-CTERM protein-sorting domain-containing protein</fullName>
    </submittedName>
</protein>
<evidence type="ECO:0000256" key="1">
    <source>
        <dbReference type="SAM" id="SignalP"/>
    </source>
</evidence>
<dbReference type="Pfam" id="PF07589">
    <property type="entry name" value="PEP-CTERM"/>
    <property type="match status" value="1"/>
</dbReference>
<dbReference type="EMBL" id="FRCX01000010">
    <property type="protein sequence ID" value="SHN40090.1"/>
    <property type="molecule type" value="Genomic_DNA"/>
</dbReference>
<name>A0A1M7R4V2_9BURK</name>
<reference evidence="4" key="1">
    <citation type="submission" date="2016-11" db="EMBL/GenBank/DDBJ databases">
        <authorList>
            <person name="Varghese N."/>
            <person name="Submissions S."/>
        </authorList>
    </citation>
    <scope>NUCLEOTIDE SEQUENCE [LARGE SCALE GENOMIC DNA]</scope>
    <source>
        <strain evidence="4">Sac-22</strain>
    </source>
</reference>
<keyword evidence="4" id="KW-1185">Reference proteome</keyword>